<dbReference type="SUPFAM" id="SSF52047">
    <property type="entry name" value="RNI-like"/>
    <property type="match status" value="1"/>
</dbReference>
<accession>A0ABR4BDX5</accession>
<comment type="caution">
    <text evidence="1">The sequence shown here is derived from an EMBL/GenBank/DDBJ whole genome shotgun (WGS) entry which is preliminary data.</text>
</comment>
<proteinExistence type="predicted"/>
<reference evidence="1 2" key="1">
    <citation type="submission" date="2024-09" db="EMBL/GenBank/DDBJ databases">
        <title>Rethinking Asexuality: The Enigmatic Case of Functional Sexual Genes in Lepraria (Stereocaulaceae).</title>
        <authorList>
            <person name="Doellman M."/>
            <person name="Sun Y."/>
            <person name="Barcenas-Pena A."/>
            <person name="Lumbsch H.T."/>
            <person name="Grewe F."/>
        </authorList>
    </citation>
    <scope>NUCLEOTIDE SEQUENCE [LARGE SCALE GENOMIC DNA]</scope>
    <source>
        <strain evidence="1 2">Grewe 0041</strain>
    </source>
</reference>
<dbReference type="Proteomes" id="UP001590951">
    <property type="component" value="Unassembled WGS sequence"/>
</dbReference>
<gene>
    <name evidence="1" type="ORF">ABVK25_003865</name>
</gene>
<name>A0ABR4BDX5_9LECA</name>
<keyword evidence="2" id="KW-1185">Reference proteome</keyword>
<protein>
    <submittedName>
        <fullName evidence="1">Uncharacterized protein</fullName>
    </submittedName>
</protein>
<evidence type="ECO:0000313" key="1">
    <source>
        <dbReference type="EMBL" id="KAL2055623.1"/>
    </source>
</evidence>
<sequence>MPVTISDKESLALFFTHLEGGGAHDVDCSIGKQPLDASSAWEIPNQLYALRGQEPHYRTCLAEFEKEILYEDGRVDLCKMVVPHNIHKLMSSLGNNGFVRHFLLGNSMIRRLGAKLISKWAINHPGKIETWYLAGNCIDTEGLQRLIFA</sequence>
<evidence type="ECO:0000313" key="2">
    <source>
        <dbReference type="Proteomes" id="UP001590951"/>
    </source>
</evidence>
<organism evidence="1 2">
    <name type="scientific">Lepraria finkii</name>
    <dbReference type="NCBI Taxonomy" id="1340010"/>
    <lineage>
        <taxon>Eukaryota</taxon>
        <taxon>Fungi</taxon>
        <taxon>Dikarya</taxon>
        <taxon>Ascomycota</taxon>
        <taxon>Pezizomycotina</taxon>
        <taxon>Lecanoromycetes</taxon>
        <taxon>OSLEUM clade</taxon>
        <taxon>Lecanoromycetidae</taxon>
        <taxon>Lecanorales</taxon>
        <taxon>Lecanorineae</taxon>
        <taxon>Stereocaulaceae</taxon>
        <taxon>Lepraria</taxon>
    </lineage>
</organism>
<dbReference type="EMBL" id="JBHFEH010000010">
    <property type="protein sequence ID" value="KAL2055623.1"/>
    <property type="molecule type" value="Genomic_DNA"/>
</dbReference>